<keyword evidence="4" id="KW-1185">Reference proteome</keyword>
<dbReference type="SUPFAM" id="SSF53146">
    <property type="entry name" value="Nitrogenase accessory factor-like"/>
    <property type="match status" value="1"/>
</dbReference>
<name>A0A844GDJ2_9NEIS</name>
<organism evidence="3 4">
    <name type="scientific">Paludibacterium denitrificans</name>
    <dbReference type="NCBI Taxonomy" id="2675226"/>
    <lineage>
        <taxon>Bacteria</taxon>
        <taxon>Pseudomonadati</taxon>
        <taxon>Pseudomonadota</taxon>
        <taxon>Betaproteobacteria</taxon>
        <taxon>Neisseriales</taxon>
        <taxon>Chromobacteriaceae</taxon>
        <taxon>Paludibacterium</taxon>
    </lineage>
</organism>
<reference evidence="3 4" key="1">
    <citation type="submission" date="2019-11" db="EMBL/GenBank/DDBJ databases">
        <title>Draft genome sequence of Paludibacterium sp. dN18-1.</title>
        <authorList>
            <person name="Im W.-T."/>
        </authorList>
    </citation>
    <scope>NUCLEOTIDE SEQUENCE [LARGE SCALE GENOMIC DNA]</scope>
    <source>
        <strain evidence="4">dN 18-1</strain>
    </source>
</reference>
<dbReference type="AlphaFoldDB" id="A0A844GDJ2"/>
<dbReference type="InterPro" id="IPR036105">
    <property type="entry name" value="DiNase_FeMo-co_biosyn_sf"/>
</dbReference>
<dbReference type="Gene3D" id="3.30.420.130">
    <property type="entry name" value="Dinitrogenase iron-molybdenum cofactor biosynthesis domain"/>
    <property type="match status" value="1"/>
</dbReference>
<evidence type="ECO:0000313" key="4">
    <source>
        <dbReference type="Proteomes" id="UP000446658"/>
    </source>
</evidence>
<evidence type="ECO:0000259" key="2">
    <source>
        <dbReference type="Pfam" id="PF02579"/>
    </source>
</evidence>
<dbReference type="Proteomes" id="UP000446658">
    <property type="component" value="Unassembled WGS sequence"/>
</dbReference>
<proteinExistence type="predicted"/>
<protein>
    <submittedName>
        <fullName evidence="3">Nitrogen fixation protein</fullName>
    </submittedName>
</protein>
<accession>A0A844GDJ2</accession>
<sequence length="138" mass="14777">MTIRPIEDRAMLIAVCAQNGHSVTPHAGKCCRFVQVELDEQDGRCVRSELLQIPATQRFQLHPDLADHPLRHAAVLIAGSMGDGLALRLKASGIVPVVTTESDPVSAAQAWWRKAVTTLEVCPAVSGHALDGSSGCHH</sequence>
<dbReference type="Pfam" id="PF02579">
    <property type="entry name" value="Nitro_FeMo-Co"/>
    <property type="match status" value="1"/>
</dbReference>
<keyword evidence="1" id="KW-0535">Nitrogen fixation</keyword>
<gene>
    <name evidence="3" type="ORF">GKE73_10025</name>
</gene>
<evidence type="ECO:0000256" key="1">
    <source>
        <dbReference type="ARBA" id="ARBA00023231"/>
    </source>
</evidence>
<dbReference type="InterPro" id="IPR003731">
    <property type="entry name" value="Di-Nase_FeMo-co_biosynth"/>
</dbReference>
<feature type="domain" description="Dinitrogenase iron-molybdenum cofactor biosynthesis" evidence="2">
    <location>
        <begin position="20"/>
        <end position="108"/>
    </location>
</feature>
<evidence type="ECO:0000313" key="3">
    <source>
        <dbReference type="EMBL" id="MTD33341.1"/>
    </source>
</evidence>
<dbReference type="EMBL" id="WLYX01000001">
    <property type="protein sequence ID" value="MTD33341.1"/>
    <property type="molecule type" value="Genomic_DNA"/>
</dbReference>
<comment type="caution">
    <text evidence="3">The sequence shown here is derived from an EMBL/GenBank/DDBJ whole genome shotgun (WGS) entry which is preliminary data.</text>
</comment>